<accession>A0A6J4TPM1</accession>
<dbReference type="EMBL" id="CADCVT010000375">
    <property type="protein sequence ID" value="CAA9528164.1"/>
    <property type="molecule type" value="Genomic_DNA"/>
</dbReference>
<evidence type="ECO:0000313" key="1">
    <source>
        <dbReference type="EMBL" id="CAA9528164.1"/>
    </source>
</evidence>
<sequence length="189" mass="20171">MIAALPELTRTAAPVAPWRVPPFAEKVPVVSSSWMPFVLLLVDAAVARFTSSVVVVSEAPPLMSTAGPLGASIVLFAPLMVRLPPPVELRPVPDEGASTSRPPLANEVEPALFVMVTPVSRFEPPLKLTFVEAPLDEMATGFPAADGFRSPENVTVPAVLPPTRAVSVALFEIDWPKVYEPVPFVTKTP</sequence>
<protein>
    <submittedName>
        <fullName evidence="1">Uncharacterized protein</fullName>
    </submittedName>
</protein>
<dbReference type="AlphaFoldDB" id="A0A6J4TPM1"/>
<reference evidence="1" key="1">
    <citation type="submission" date="2020-02" db="EMBL/GenBank/DDBJ databases">
        <authorList>
            <person name="Meier V. D."/>
        </authorList>
    </citation>
    <scope>NUCLEOTIDE SEQUENCE</scope>
    <source>
        <strain evidence="1">AVDCRST_MAG85</strain>
    </source>
</reference>
<organism evidence="1">
    <name type="scientific">uncultured Solirubrobacteraceae bacterium</name>
    <dbReference type="NCBI Taxonomy" id="1162706"/>
    <lineage>
        <taxon>Bacteria</taxon>
        <taxon>Bacillati</taxon>
        <taxon>Actinomycetota</taxon>
        <taxon>Thermoleophilia</taxon>
        <taxon>Solirubrobacterales</taxon>
        <taxon>Solirubrobacteraceae</taxon>
        <taxon>environmental samples</taxon>
    </lineage>
</organism>
<name>A0A6J4TPM1_9ACTN</name>
<gene>
    <name evidence="1" type="ORF">AVDCRST_MAG85-3429</name>
</gene>
<proteinExistence type="predicted"/>